<dbReference type="AlphaFoldDB" id="A0A448WBJ8"/>
<evidence type="ECO:0000313" key="2">
    <source>
        <dbReference type="EMBL" id="VEL07701.1"/>
    </source>
</evidence>
<comment type="caution">
    <text evidence="2">The sequence shown here is derived from an EMBL/GenBank/DDBJ whole genome shotgun (WGS) entry which is preliminary data.</text>
</comment>
<reference evidence="2" key="1">
    <citation type="submission" date="2018-11" db="EMBL/GenBank/DDBJ databases">
        <authorList>
            <consortium name="Pathogen Informatics"/>
        </authorList>
    </citation>
    <scope>NUCLEOTIDE SEQUENCE</scope>
</reference>
<dbReference type="EMBL" id="CAAALY010002315">
    <property type="protein sequence ID" value="VEL07701.1"/>
    <property type="molecule type" value="Genomic_DNA"/>
</dbReference>
<proteinExistence type="predicted"/>
<feature type="region of interest" description="Disordered" evidence="1">
    <location>
        <begin position="19"/>
        <end position="41"/>
    </location>
</feature>
<protein>
    <submittedName>
        <fullName evidence="2">Uncharacterized protein</fullName>
    </submittedName>
</protein>
<keyword evidence="3" id="KW-1185">Reference proteome</keyword>
<gene>
    <name evidence="2" type="ORF">PXEA_LOCUS1141</name>
</gene>
<feature type="compositionally biased region" description="Low complexity" evidence="1">
    <location>
        <begin position="19"/>
        <end position="37"/>
    </location>
</feature>
<sequence length="149" mass="15445">MAGTLVHLLSLKNYSTISIPSSGSSSSSSASPSSSYSRVDNQPRLDAHSSALPTSAVAGFSSGGSGMALACLTQLASLYGGQMTRTALTAPGAPQCLAACLTRLSWQVWMASASEVGSDKVHSVEKGRLLGANDRRQVRITLLKTVSIW</sequence>
<name>A0A448WBJ8_9PLAT</name>
<evidence type="ECO:0000313" key="3">
    <source>
        <dbReference type="Proteomes" id="UP000784294"/>
    </source>
</evidence>
<organism evidence="2 3">
    <name type="scientific">Protopolystoma xenopodis</name>
    <dbReference type="NCBI Taxonomy" id="117903"/>
    <lineage>
        <taxon>Eukaryota</taxon>
        <taxon>Metazoa</taxon>
        <taxon>Spiralia</taxon>
        <taxon>Lophotrochozoa</taxon>
        <taxon>Platyhelminthes</taxon>
        <taxon>Monogenea</taxon>
        <taxon>Polyopisthocotylea</taxon>
        <taxon>Polystomatidea</taxon>
        <taxon>Polystomatidae</taxon>
        <taxon>Protopolystoma</taxon>
    </lineage>
</organism>
<evidence type="ECO:0000256" key="1">
    <source>
        <dbReference type="SAM" id="MobiDB-lite"/>
    </source>
</evidence>
<dbReference type="Proteomes" id="UP000784294">
    <property type="component" value="Unassembled WGS sequence"/>
</dbReference>
<accession>A0A448WBJ8</accession>